<sequence>MPAGNLPSMDEANQLLRDKCLKNGNNESYEAAVAAKDNMGMCISSTINWTAMANEIEEAKPKGELDTVFKKYCGKSPELKRCVSNFTSSMEGCLSENERQSKNVVENITDSLMNFICYQEVFIAEGGPECINSKMEDIIDCVGKTFSKYVPEDGINNSTDLPEFSFNDEHCKDMNKLESCVVARLERCSESTPANIVGSLFKFIRKSTPCAKSTTGSLKSSDGSGNSASSLGVSIILLIFVSAIVTRFTFH</sequence>
<dbReference type="Pfam" id="PF07165">
    <property type="entry name" value="DUF1397"/>
    <property type="match status" value="1"/>
</dbReference>
<keyword evidence="1" id="KW-0472">Membrane</keyword>
<proteinExistence type="predicted"/>
<keyword evidence="3" id="KW-1185">Reference proteome</keyword>
<accession>A0ABD0ZCG3</accession>
<organism evidence="2 3">
    <name type="scientific">Ranatra chinensis</name>
    <dbReference type="NCBI Taxonomy" id="642074"/>
    <lineage>
        <taxon>Eukaryota</taxon>
        <taxon>Metazoa</taxon>
        <taxon>Ecdysozoa</taxon>
        <taxon>Arthropoda</taxon>
        <taxon>Hexapoda</taxon>
        <taxon>Insecta</taxon>
        <taxon>Pterygota</taxon>
        <taxon>Neoptera</taxon>
        <taxon>Paraneoptera</taxon>
        <taxon>Hemiptera</taxon>
        <taxon>Heteroptera</taxon>
        <taxon>Panheteroptera</taxon>
        <taxon>Nepomorpha</taxon>
        <taxon>Nepidae</taxon>
        <taxon>Ranatrinae</taxon>
        <taxon>Ranatra</taxon>
    </lineage>
</organism>
<keyword evidence="1" id="KW-1133">Transmembrane helix</keyword>
<dbReference type="PANTHER" id="PTHR20997:SF2">
    <property type="entry name" value="EG:BACR42I17.2 PROTEIN-RELATED"/>
    <property type="match status" value="1"/>
</dbReference>
<dbReference type="AlphaFoldDB" id="A0ABD0ZCG3"/>
<dbReference type="InterPro" id="IPR009832">
    <property type="entry name" value="DUF1397"/>
</dbReference>
<evidence type="ECO:0000313" key="3">
    <source>
        <dbReference type="Proteomes" id="UP001558652"/>
    </source>
</evidence>
<dbReference type="Proteomes" id="UP001558652">
    <property type="component" value="Unassembled WGS sequence"/>
</dbReference>
<evidence type="ECO:0008006" key="4">
    <source>
        <dbReference type="Google" id="ProtNLM"/>
    </source>
</evidence>
<gene>
    <name evidence="2" type="ORF">AAG570_009470</name>
</gene>
<comment type="caution">
    <text evidence="2">The sequence shown here is derived from an EMBL/GenBank/DDBJ whole genome shotgun (WGS) entry which is preliminary data.</text>
</comment>
<dbReference type="PANTHER" id="PTHR20997">
    <property type="entry name" value="EG:BACR42I17.2 PROTEIN-RELATED"/>
    <property type="match status" value="1"/>
</dbReference>
<reference evidence="2 3" key="1">
    <citation type="submission" date="2024-07" db="EMBL/GenBank/DDBJ databases">
        <title>Chromosome-level genome assembly of the water stick insect Ranatra chinensis (Heteroptera: Nepidae).</title>
        <authorList>
            <person name="Liu X."/>
        </authorList>
    </citation>
    <scope>NUCLEOTIDE SEQUENCE [LARGE SCALE GENOMIC DNA]</scope>
    <source>
        <strain evidence="2">Cailab_2021Rc</strain>
        <tissue evidence="2">Muscle</tissue>
    </source>
</reference>
<keyword evidence="1" id="KW-0812">Transmembrane</keyword>
<dbReference type="EMBL" id="JBFDAA010000004">
    <property type="protein sequence ID" value="KAL1137774.1"/>
    <property type="molecule type" value="Genomic_DNA"/>
</dbReference>
<name>A0ABD0ZCG3_9HEMI</name>
<feature type="transmembrane region" description="Helical" evidence="1">
    <location>
        <begin position="231"/>
        <end position="250"/>
    </location>
</feature>
<evidence type="ECO:0000256" key="1">
    <source>
        <dbReference type="SAM" id="Phobius"/>
    </source>
</evidence>
<protein>
    <recommendedName>
        <fullName evidence="4">27 kDa hemolymph protein</fullName>
    </recommendedName>
</protein>
<evidence type="ECO:0000313" key="2">
    <source>
        <dbReference type="EMBL" id="KAL1137774.1"/>
    </source>
</evidence>